<dbReference type="AlphaFoldDB" id="Q2K476"/>
<dbReference type="EC" id="4.6.1.1" evidence="4"/>
<evidence type="ECO:0000259" key="3">
    <source>
        <dbReference type="PROSITE" id="PS50125"/>
    </source>
</evidence>
<keyword evidence="5" id="KW-1185">Reference proteome</keyword>
<dbReference type="Pfam" id="PF00211">
    <property type="entry name" value="Guanylate_cyc"/>
    <property type="match status" value="1"/>
</dbReference>
<keyword evidence="2" id="KW-1133">Transmembrane helix</keyword>
<dbReference type="EMBL" id="CP000133">
    <property type="protein sequence ID" value="ABC92360.1"/>
    <property type="molecule type" value="Genomic_DNA"/>
</dbReference>
<evidence type="ECO:0000313" key="5">
    <source>
        <dbReference type="Proteomes" id="UP000001936"/>
    </source>
</evidence>
<keyword evidence="4" id="KW-0456">Lyase</keyword>
<feature type="domain" description="Guanylate cyclase" evidence="3">
    <location>
        <begin position="521"/>
        <end position="655"/>
    </location>
</feature>
<evidence type="ECO:0000256" key="2">
    <source>
        <dbReference type="SAM" id="Phobius"/>
    </source>
</evidence>
<dbReference type="InterPro" id="IPR050697">
    <property type="entry name" value="Adenylyl/Guanylyl_Cyclase_3/4"/>
</dbReference>
<gene>
    <name evidence="4" type="primary">cyaD</name>
    <name evidence="4" type="ordered locus">RHE_CH03605</name>
</gene>
<dbReference type="KEGG" id="ret:RHE_CH03605"/>
<feature type="region of interest" description="Disordered" evidence="1">
    <location>
        <begin position="1"/>
        <end position="43"/>
    </location>
</feature>
<keyword evidence="2" id="KW-0812">Transmembrane</keyword>
<evidence type="ECO:0000313" key="4">
    <source>
        <dbReference type="EMBL" id="ABC92360.1"/>
    </source>
</evidence>
<dbReference type="InterPro" id="IPR007890">
    <property type="entry name" value="CHASE2"/>
</dbReference>
<organism evidence="4 5">
    <name type="scientific">Rhizobium etli (strain ATCC 51251 / DSM 11541 / JCM 21823 / NBRC 15573 / CFN 42)</name>
    <dbReference type="NCBI Taxonomy" id="347834"/>
    <lineage>
        <taxon>Bacteria</taxon>
        <taxon>Pseudomonadati</taxon>
        <taxon>Pseudomonadota</taxon>
        <taxon>Alphaproteobacteria</taxon>
        <taxon>Hyphomicrobiales</taxon>
        <taxon>Rhizobiaceae</taxon>
        <taxon>Rhizobium/Agrobacterium group</taxon>
        <taxon>Rhizobium</taxon>
    </lineage>
</organism>
<dbReference type="eggNOG" id="COG4252">
    <property type="taxonomic scope" value="Bacteria"/>
</dbReference>
<evidence type="ECO:0000256" key="1">
    <source>
        <dbReference type="SAM" id="MobiDB-lite"/>
    </source>
</evidence>
<dbReference type="HOGENOM" id="CLU_000445_85_1_5"/>
<feature type="transmembrane region" description="Helical" evidence="2">
    <location>
        <begin position="429"/>
        <end position="454"/>
    </location>
</feature>
<dbReference type="SUPFAM" id="SSF55073">
    <property type="entry name" value="Nucleotide cyclase"/>
    <property type="match status" value="1"/>
</dbReference>
<dbReference type="PANTHER" id="PTHR43081">
    <property type="entry name" value="ADENYLATE CYCLASE, TERMINAL-DIFFERENTIATION SPECIFIC-RELATED"/>
    <property type="match status" value="1"/>
</dbReference>
<dbReference type="Proteomes" id="UP000001936">
    <property type="component" value="Chromosome"/>
</dbReference>
<dbReference type="SMART" id="SM00044">
    <property type="entry name" value="CYCc"/>
    <property type="match status" value="1"/>
</dbReference>
<dbReference type="GO" id="GO:0009190">
    <property type="term" value="P:cyclic nucleotide biosynthetic process"/>
    <property type="evidence" value="ECO:0007669"/>
    <property type="project" value="InterPro"/>
</dbReference>
<dbReference type="GO" id="GO:0035556">
    <property type="term" value="P:intracellular signal transduction"/>
    <property type="evidence" value="ECO:0007669"/>
    <property type="project" value="InterPro"/>
</dbReference>
<dbReference type="InterPro" id="IPR029787">
    <property type="entry name" value="Nucleotide_cyclase"/>
</dbReference>
<dbReference type="InterPro" id="IPR001054">
    <property type="entry name" value="A/G_cyclase"/>
</dbReference>
<dbReference type="CDD" id="cd07302">
    <property type="entry name" value="CHD"/>
    <property type="match status" value="1"/>
</dbReference>
<name>Q2K476_RHIEC</name>
<dbReference type="Gene3D" id="3.30.70.1230">
    <property type="entry name" value="Nucleotide cyclase"/>
    <property type="match status" value="1"/>
</dbReference>
<feature type="transmembrane region" description="Helical" evidence="2">
    <location>
        <begin position="403"/>
        <end position="422"/>
    </location>
</feature>
<keyword evidence="2" id="KW-0472">Membrane</keyword>
<dbReference type="GO" id="GO:0004016">
    <property type="term" value="F:adenylate cyclase activity"/>
    <property type="evidence" value="ECO:0007669"/>
    <property type="project" value="UniProtKB-EC"/>
</dbReference>
<dbReference type="SMART" id="SM01080">
    <property type="entry name" value="CHASE2"/>
    <property type="match status" value="1"/>
</dbReference>
<dbReference type="Pfam" id="PF05226">
    <property type="entry name" value="CHASE2"/>
    <property type="match status" value="1"/>
</dbReference>
<dbReference type="PROSITE" id="PS50125">
    <property type="entry name" value="GUANYLATE_CYCLASE_2"/>
    <property type="match status" value="1"/>
</dbReference>
<reference evidence="4 5" key="1">
    <citation type="journal article" date="2006" name="Proc. Natl. Acad. Sci. U.S.A.">
        <title>The partitioned Rhizobium etli genome: genetic and metabolic redundancy in seven interacting replicons.</title>
        <authorList>
            <person name="Gonzalez V."/>
            <person name="Santamaria R.I."/>
            <person name="Bustos P."/>
            <person name="Hernandez-Gonzalez I."/>
            <person name="Medrano-Soto A."/>
            <person name="Moreno-Hagelsieb G."/>
            <person name="Janga S.C."/>
            <person name="Ramirez M.A."/>
            <person name="Jimenez-Jacinto V."/>
            <person name="Collado-Vides J."/>
            <person name="Davila G."/>
        </authorList>
    </citation>
    <scope>NUCLEOTIDE SEQUENCE [LARGE SCALE GENOMIC DNA]</scope>
    <source>
        <strain evidence="5">ATCC 51251 / DSM 11541 / JCM 21823 / NBRC 15573 / CFN 42</strain>
    </source>
</reference>
<protein>
    <submittedName>
        <fullName evidence="4">Adenylate cyclase protein</fullName>
        <ecNumber evidence="4">4.6.1.1</ecNumber>
    </submittedName>
</protein>
<dbReference type="eggNOG" id="COG2114">
    <property type="taxonomic scope" value="Bacteria"/>
</dbReference>
<proteinExistence type="predicted"/>
<dbReference type="PANTHER" id="PTHR43081:SF1">
    <property type="entry name" value="ADENYLATE CYCLASE, TERMINAL-DIFFERENTIATION SPECIFIC"/>
    <property type="match status" value="1"/>
</dbReference>
<accession>Q2K476</accession>
<feature type="transmembrane region" description="Helical" evidence="2">
    <location>
        <begin position="460"/>
        <end position="480"/>
    </location>
</feature>
<feature type="compositionally biased region" description="Basic and acidic residues" evidence="1">
    <location>
        <begin position="22"/>
        <end position="38"/>
    </location>
</feature>
<sequence length="778" mass="83974">MVELTASPNLKMPLRRPAGSGRLEREKKRRQRMGEWRSDRKRRSLSFGRGTPVEMMTRVQQIGVVIGLMIVAALTMLRADDPGIFKLIRGVTFDEYQRLLPRTFEPMPVRVIDIDEASLREFGQWPWPRDRLALLVDRLSDMGAAAIAFDVLFSEPDRLSPRNVVREVAGVDPSLAEKLPDNDEIFARSISGKPVVLGFGLSNEGSYRPPVKAGFAFTGESPVSAPPYLAASTPLRPQLEANAAGLGHISLNPGNPSPVVRAVPLFLTDGVQLYPNLAVEALRVAQGVSTYVLAGAPDRAGVMTSAKIGDFVVPLTAAGEFWLYVSPDRAERYISARQVLAAGGASPEVSAAVDGSIVFVGTSAAGLQDIRVTALGENVPGVSMHAQAVEQILSGRFLSRPDWADGLEILTIAVLGCLLVMVTTFVSPAVALVCGLLITAMALVASWLFFLYAGLLLDPLAPIISGSITHFAATSFRILVIDRERREVRRAFGHYLSPSLLHRIEHNRDALRLGGDDRELTVMFVDVRNFTEISERLAPTDVVAFLNTLLDALSRHVVANEGTLDKFIGDSIMAFWNAPVDVADHETKAVRTALAMRETLAELNASDAFGFGPGQEVGIGIGIHTGVACVGNMGAKTRFNYSAVGDAVNVAARIESSCKEVGFDILISDSTARSVQGMALIEAGALALKGKSSRTQILAVVGDERVAVSQEFAALEVVHRQLMQALQSHSRNSRKLIGTAKLRAVQVIGGLSEFYQRISGRTDHFREVPEGIEKSAAD</sequence>